<gene>
    <name evidence="1" type="ORF">HNY73_022549</name>
</gene>
<evidence type="ECO:0000313" key="1">
    <source>
        <dbReference type="EMBL" id="KAF8764483.1"/>
    </source>
</evidence>
<evidence type="ECO:0008006" key="3">
    <source>
        <dbReference type="Google" id="ProtNLM"/>
    </source>
</evidence>
<reference evidence="1" key="1">
    <citation type="journal article" date="2020" name="bioRxiv">
        <title>Chromosome-level reference genome of the European wasp spider Argiope bruennichi: a resource for studies on range expansion and evolutionary adaptation.</title>
        <authorList>
            <person name="Sheffer M.M."/>
            <person name="Hoppe A."/>
            <person name="Krehenwinkel H."/>
            <person name="Uhl G."/>
            <person name="Kuss A.W."/>
            <person name="Jensen L."/>
            <person name="Jensen C."/>
            <person name="Gillespie R.G."/>
            <person name="Hoff K.J."/>
            <person name="Prost S."/>
        </authorList>
    </citation>
    <scope>NUCLEOTIDE SEQUENCE</scope>
</reference>
<evidence type="ECO:0000313" key="2">
    <source>
        <dbReference type="Proteomes" id="UP000807504"/>
    </source>
</evidence>
<reference evidence="1" key="2">
    <citation type="submission" date="2020-06" db="EMBL/GenBank/DDBJ databases">
        <authorList>
            <person name="Sheffer M."/>
        </authorList>
    </citation>
    <scope>NUCLEOTIDE SEQUENCE</scope>
</reference>
<organism evidence="1 2">
    <name type="scientific">Argiope bruennichi</name>
    <name type="common">Wasp spider</name>
    <name type="synonym">Aranea bruennichi</name>
    <dbReference type="NCBI Taxonomy" id="94029"/>
    <lineage>
        <taxon>Eukaryota</taxon>
        <taxon>Metazoa</taxon>
        <taxon>Ecdysozoa</taxon>
        <taxon>Arthropoda</taxon>
        <taxon>Chelicerata</taxon>
        <taxon>Arachnida</taxon>
        <taxon>Araneae</taxon>
        <taxon>Araneomorphae</taxon>
        <taxon>Entelegynae</taxon>
        <taxon>Araneoidea</taxon>
        <taxon>Araneidae</taxon>
        <taxon>Argiope</taxon>
    </lineage>
</organism>
<comment type="caution">
    <text evidence="1">The sequence shown here is derived from an EMBL/GenBank/DDBJ whole genome shotgun (WGS) entry which is preliminary data.</text>
</comment>
<name>A0A8T0E211_ARGBR</name>
<protein>
    <recommendedName>
        <fullName evidence="3">Chitin-binding type-4 domain-containing protein</fullName>
    </recommendedName>
</protein>
<dbReference type="EMBL" id="JABXBU010002231">
    <property type="protein sequence ID" value="KAF8764483.1"/>
    <property type="molecule type" value="Genomic_DNA"/>
</dbReference>
<accession>A0A8T0E211</accession>
<sequence length="168" mass="18680">MLNCCIQRKKNPSAGTREGGERDEEFPLYRDASINPSFERMDFLYGKPGPFKNGRPVRGTALDVLCVGETHAEEQRFKARSKVASLTSDKGSFHGEMLVQWQRNGGKCGICGDAWDAPKPRPNEAGGIYGKGIIVRNYKPGQEVKSIVELTANHKGFFEFNCVLPKRS</sequence>
<dbReference type="Proteomes" id="UP000807504">
    <property type="component" value="Unassembled WGS sequence"/>
</dbReference>
<keyword evidence="2" id="KW-1185">Reference proteome</keyword>
<proteinExistence type="predicted"/>
<dbReference type="AlphaFoldDB" id="A0A8T0E211"/>